<comment type="caution">
    <text evidence="1">The sequence shown here is derived from an EMBL/GenBank/DDBJ whole genome shotgun (WGS) entry which is preliminary data.</text>
</comment>
<name>A0ABQ7UST0_SOLTU</name>
<dbReference type="Proteomes" id="UP000826656">
    <property type="component" value="Unassembled WGS sequence"/>
</dbReference>
<evidence type="ECO:0000313" key="2">
    <source>
        <dbReference type="Proteomes" id="UP000826656"/>
    </source>
</evidence>
<sequence length="108" mass="12091">MRLRDFPFSVGVEKEKAKLSHIISKGTKGGSLDSRNKAVGCFSVRHVCAAPTGMEEMPRQEVLCADHSIFWKLGPLGRLLEIALRKVLVGHNECNEKKERLEDIGNFK</sequence>
<proteinExistence type="predicted"/>
<reference evidence="1 2" key="1">
    <citation type="journal article" date="2021" name="bioRxiv">
        <title>Chromosome-scale and haplotype-resolved genome assembly of a tetraploid potato cultivar.</title>
        <authorList>
            <person name="Sun H."/>
            <person name="Jiao W.-B."/>
            <person name="Krause K."/>
            <person name="Campoy J.A."/>
            <person name="Goel M."/>
            <person name="Folz-Donahue K."/>
            <person name="Kukat C."/>
            <person name="Huettel B."/>
            <person name="Schneeberger K."/>
        </authorList>
    </citation>
    <scope>NUCLEOTIDE SEQUENCE [LARGE SCALE GENOMIC DNA]</scope>
    <source>
        <strain evidence="1">SolTubOtavaFocal</strain>
        <tissue evidence="1">Leaves</tissue>
    </source>
</reference>
<keyword evidence="2" id="KW-1185">Reference proteome</keyword>
<gene>
    <name evidence="1" type="ORF">KY290_025150</name>
</gene>
<accession>A0ABQ7UST0</accession>
<evidence type="ECO:0000313" key="1">
    <source>
        <dbReference type="EMBL" id="KAH0754880.1"/>
    </source>
</evidence>
<organism evidence="1 2">
    <name type="scientific">Solanum tuberosum</name>
    <name type="common">Potato</name>
    <dbReference type="NCBI Taxonomy" id="4113"/>
    <lineage>
        <taxon>Eukaryota</taxon>
        <taxon>Viridiplantae</taxon>
        <taxon>Streptophyta</taxon>
        <taxon>Embryophyta</taxon>
        <taxon>Tracheophyta</taxon>
        <taxon>Spermatophyta</taxon>
        <taxon>Magnoliopsida</taxon>
        <taxon>eudicotyledons</taxon>
        <taxon>Gunneridae</taxon>
        <taxon>Pentapetalae</taxon>
        <taxon>asterids</taxon>
        <taxon>lamiids</taxon>
        <taxon>Solanales</taxon>
        <taxon>Solanaceae</taxon>
        <taxon>Solanoideae</taxon>
        <taxon>Solaneae</taxon>
        <taxon>Solanum</taxon>
    </lineage>
</organism>
<protein>
    <submittedName>
        <fullName evidence="1">Uncharacterized protein</fullName>
    </submittedName>
</protein>
<dbReference type="EMBL" id="JAIVGD010000018">
    <property type="protein sequence ID" value="KAH0754880.1"/>
    <property type="molecule type" value="Genomic_DNA"/>
</dbReference>